<feature type="domain" description="PEP-utilising enzyme mobile" evidence="7">
    <location>
        <begin position="43"/>
        <end position="99"/>
    </location>
</feature>
<dbReference type="Proteomes" id="UP000295135">
    <property type="component" value="Unassembled WGS sequence"/>
</dbReference>
<evidence type="ECO:0000256" key="5">
    <source>
        <dbReference type="ARBA" id="ARBA00022777"/>
    </source>
</evidence>
<comment type="cofactor">
    <cofactor evidence="1">
        <name>Mg(2+)</name>
        <dbReference type="ChEBI" id="CHEBI:18420"/>
    </cofactor>
</comment>
<evidence type="ECO:0000256" key="3">
    <source>
        <dbReference type="ARBA" id="ARBA00022679"/>
    </source>
</evidence>
<protein>
    <submittedName>
        <fullName evidence="9">Phosphotransferase system enzyme I (PtsI)</fullName>
    </submittedName>
</protein>
<dbReference type="InterPro" id="IPR008279">
    <property type="entry name" value="PEP-util_enz_mobile_dom"/>
</dbReference>
<keyword evidence="10" id="KW-1185">Reference proteome</keyword>
<name>A0A4R3JYC0_9PROT</name>
<feature type="domain" description="PEP-utilising enzyme C-terminal" evidence="8">
    <location>
        <begin position="122"/>
        <end position="393"/>
    </location>
</feature>
<dbReference type="InterPro" id="IPR050499">
    <property type="entry name" value="PEP-utilizing_PTS_enzyme"/>
</dbReference>
<dbReference type="InterPro" id="IPR036637">
    <property type="entry name" value="Phosphohistidine_dom_sf"/>
</dbReference>
<dbReference type="Gene3D" id="3.50.30.10">
    <property type="entry name" value="Phosphohistidine domain"/>
    <property type="match status" value="1"/>
</dbReference>
<dbReference type="InterPro" id="IPR040442">
    <property type="entry name" value="Pyrv_kinase-like_dom_sf"/>
</dbReference>
<dbReference type="InterPro" id="IPR015813">
    <property type="entry name" value="Pyrv/PenolPyrv_kinase-like_dom"/>
</dbReference>
<dbReference type="GO" id="GO:0016301">
    <property type="term" value="F:kinase activity"/>
    <property type="evidence" value="ECO:0007669"/>
    <property type="project" value="UniProtKB-KW"/>
</dbReference>
<keyword evidence="5" id="KW-0418">Kinase</keyword>
<evidence type="ECO:0000313" key="10">
    <source>
        <dbReference type="Proteomes" id="UP000295135"/>
    </source>
</evidence>
<dbReference type="SUPFAM" id="SSF52009">
    <property type="entry name" value="Phosphohistidine domain"/>
    <property type="match status" value="1"/>
</dbReference>
<accession>A0A4R3JYC0</accession>
<keyword evidence="4" id="KW-0479">Metal-binding</keyword>
<gene>
    <name evidence="9" type="ORF">EDC61_102220</name>
</gene>
<dbReference type="RefSeq" id="WP_126458815.1">
    <property type="nucleotide sequence ID" value="NZ_AP018721.1"/>
</dbReference>
<comment type="caution">
    <text evidence="9">The sequence shown here is derived from an EMBL/GenBank/DDBJ whole genome shotgun (WGS) entry which is preliminary data.</text>
</comment>
<keyword evidence="6" id="KW-0460">Magnesium</keyword>
<dbReference type="OrthoDB" id="9765468at2"/>
<dbReference type="EMBL" id="SLZY01000002">
    <property type="protein sequence ID" value="TCS73443.1"/>
    <property type="molecule type" value="Genomic_DNA"/>
</dbReference>
<dbReference type="Gene3D" id="3.20.20.60">
    <property type="entry name" value="Phosphoenolpyruvate-binding domains"/>
    <property type="match status" value="1"/>
</dbReference>
<dbReference type="PRINTS" id="PR01736">
    <property type="entry name" value="PHPHTRNFRASE"/>
</dbReference>
<dbReference type="InterPro" id="IPR000121">
    <property type="entry name" value="PEP_util_C"/>
</dbReference>
<proteinExistence type="inferred from homology"/>
<dbReference type="Pfam" id="PF02896">
    <property type="entry name" value="PEP-utilizers_C"/>
    <property type="match status" value="1"/>
</dbReference>
<dbReference type="SUPFAM" id="SSF51621">
    <property type="entry name" value="Phosphoenolpyruvate/pyruvate domain"/>
    <property type="match status" value="1"/>
</dbReference>
<reference evidence="9 10" key="1">
    <citation type="submission" date="2019-03" db="EMBL/GenBank/DDBJ databases">
        <title>Genomic Encyclopedia of Type Strains, Phase IV (KMG-IV): sequencing the most valuable type-strain genomes for metagenomic binning, comparative biology and taxonomic classification.</title>
        <authorList>
            <person name="Goeker M."/>
        </authorList>
    </citation>
    <scope>NUCLEOTIDE SEQUENCE [LARGE SCALE GENOMIC DNA]</scope>
    <source>
        <strain evidence="9 10">DSM 103923</strain>
    </source>
</reference>
<dbReference type="PANTHER" id="PTHR46244:SF3">
    <property type="entry name" value="PHOSPHOENOLPYRUVATE-PROTEIN PHOSPHOTRANSFERASE"/>
    <property type="match status" value="1"/>
</dbReference>
<evidence type="ECO:0000256" key="1">
    <source>
        <dbReference type="ARBA" id="ARBA00001946"/>
    </source>
</evidence>
<organism evidence="9 10">
    <name type="scientific">Sulfuritortus calidifontis</name>
    <dbReference type="NCBI Taxonomy" id="1914471"/>
    <lineage>
        <taxon>Bacteria</taxon>
        <taxon>Pseudomonadati</taxon>
        <taxon>Pseudomonadota</taxon>
        <taxon>Betaproteobacteria</taxon>
        <taxon>Nitrosomonadales</taxon>
        <taxon>Thiobacillaceae</taxon>
        <taxon>Sulfuritortus</taxon>
    </lineage>
</organism>
<sequence>MSPQTDSRPGVAPFVPGRASGTLRFGAAAAAADSLVVLHQHELTALQGQPAGVILLDGAPFSHPALRLLSLGIPTVLATTASLSGLTEGMLLHLDGQAGLLSRQALPAAAVPLAPAPGETIDTADGVAIELRASVGSVAGAAWALSQGAAAIGLVRSEYLFPADGRQPDLAYLTRAFSELCQAAAPLSVTFRLIDIAGDKRPPWLGEIPGIAGVLGLQGARLYRTEPVRQVYLNELAALAELAGTYRVAALLPYVTDVAELEQLLTEIRTYLPKPVRLGSMLETPAAALAVNEFLGAADFAALGCNDLMQCLFAAERDQPELSRWLDPYAPTLYRFLDMVARRAGPKTPAIQVCGLLSQLPGVLPVLIGLGYRCFSVAPVTLPWLAATVRQTDSHRARYLTYRACQASRAEEVKQLLQATS</sequence>
<evidence type="ECO:0000259" key="7">
    <source>
        <dbReference type="Pfam" id="PF00391"/>
    </source>
</evidence>
<evidence type="ECO:0000256" key="4">
    <source>
        <dbReference type="ARBA" id="ARBA00022723"/>
    </source>
</evidence>
<evidence type="ECO:0000256" key="6">
    <source>
        <dbReference type="ARBA" id="ARBA00022842"/>
    </source>
</evidence>
<evidence type="ECO:0000256" key="2">
    <source>
        <dbReference type="ARBA" id="ARBA00007837"/>
    </source>
</evidence>
<dbReference type="GO" id="GO:0046872">
    <property type="term" value="F:metal ion binding"/>
    <property type="evidence" value="ECO:0007669"/>
    <property type="project" value="UniProtKB-KW"/>
</dbReference>
<comment type="similarity">
    <text evidence="2">Belongs to the PEP-utilizing enzyme family.</text>
</comment>
<evidence type="ECO:0000313" key="9">
    <source>
        <dbReference type="EMBL" id="TCS73443.1"/>
    </source>
</evidence>
<dbReference type="PANTHER" id="PTHR46244">
    <property type="entry name" value="PHOSPHOENOLPYRUVATE-PROTEIN PHOSPHOTRANSFERASE"/>
    <property type="match status" value="1"/>
</dbReference>
<dbReference type="AlphaFoldDB" id="A0A4R3JYC0"/>
<dbReference type="Pfam" id="PF00391">
    <property type="entry name" value="PEP-utilizers"/>
    <property type="match status" value="1"/>
</dbReference>
<evidence type="ECO:0000259" key="8">
    <source>
        <dbReference type="Pfam" id="PF02896"/>
    </source>
</evidence>
<keyword evidence="3 9" id="KW-0808">Transferase</keyword>